<dbReference type="GeneTree" id="ENSGT00940000153769"/>
<evidence type="ECO:0000313" key="16">
    <source>
        <dbReference type="Ensembl" id="ENSCPBP00000021296.1"/>
    </source>
</evidence>
<dbReference type="OrthoDB" id="18894at2759"/>
<dbReference type="InterPro" id="IPR013320">
    <property type="entry name" value="ConA-like_dom_sf"/>
</dbReference>
<keyword evidence="8" id="KW-0176">Collagen</keyword>
<dbReference type="PANTHER" id="PTHR24020:SF15">
    <property type="entry name" value="COLLAGEN ALPHA-1(XIV) CHAIN"/>
    <property type="match status" value="1"/>
</dbReference>
<evidence type="ECO:0000256" key="4">
    <source>
        <dbReference type="ARBA" id="ARBA00022530"/>
    </source>
</evidence>
<proteinExistence type="inferred from homology"/>
<keyword evidence="7" id="KW-0130">Cell adhesion</keyword>
<dbReference type="GO" id="GO:0061050">
    <property type="term" value="P:regulation of cell growth involved in cardiac muscle cell development"/>
    <property type="evidence" value="ECO:0007669"/>
    <property type="project" value="Ensembl"/>
</dbReference>
<protein>
    <recommendedName>
        <fullName evidence="13">Collagen alpha-1(XIV) chain</fullName>
    </recommendedName>
</protein>
<gene>
    <name evidence="16" type="primary">COL14A1</name>
</gene>
<dbReference type="Gene3D" id="2.60.120.200">
    <property type="match status" value="1"/>
</dbReference>
<dbReference type="GO" id="GO:0003229">
    <property type="term" value="P:ventricular cardiac muscle tissue development"/>
    <property type="evidence" value="ECO:0007669"/>
    <property type="project" value="Ensembl"/>
</dbReference>
<dbReference type="InterPro" id="IPR036116">
    <property type="entry name" value="FN3_sf"/>
</dbReference>
<dbReference type="FunFam" id="2.60.40.10:FF:000444">
    <property type="entry name" value="Collagen alpha-1(XIV) chain isoform X2"/>
    <property type="match status" value="1"/>
</dbReference>
<feature type="region of interest" description="Disordered" evidence="14">
    <location>
        <begin position="111"/>
        <end position="153"/>
    </location>
</feature>
<feature type="region of interest" description="Disordered" evidence="14">
    <location>
        <begin position="1464"/>
        <end position="1620"/>
    </location>
</feature>
<dbReference type="Pfam" id="PF00041">
    <property type="entry name" value="fn3"/>
    <property type="match status" value="7"/>
</dbReference>
<feature type="compositionally biased region" description="Basic and acidic residues" evidence="14">
    <location>
        <begin position="1700"/>
        <end position="1712"/>
    </location>
</feature>
<dbReference type="FunFam" id="2.60.40.10:FF:000514">
    <property type="entry name" value="Collagen alpha-1(XIV) chain isoform X2"/>
    <property type="match status" value="1"/>
</dbReference>
<evidence type="ECO:0000256" key="1">
    <source>
        <dbReference type="ARBA" id="ARBA00004498"/>
    </source>
</evidence>
<dbReference type="GO" id="GO:0005615">
    <property type="term" value="C:extracellular space"/>
    <property type="evidence" value="ECO:0007669"/>
    <property type="project" value="TreeGrafter"/>
</dbReference>
<dbReference type="InterPro" id="IPR008160">
    <property type="entry name" value="Collagen"/>
</dbReference>
<dbReference type="FunFam" id="2.60.120.200:FF:000008">
    <property type="entry name" value="Collagen type XII alpha 1 chain"/>
    <property type="match status" value="1"/>
</dbReference>
<dbReference type="Gene3D" id="3.40.50.410">
    <property type="entry name" value="von Willebrand factor, type A domain"/>
    <property type="match status" value="2"/>
</dbReference>
<accession>A0A8C3HP40</accession>
<dbReference type="FunFam" id="2.60.40.10:FF:000403">
    <property type="entry name" value="collagen alpha-1(XIV) chain isoform X2"/>
    <property type="match status" value="1"/>
</dbReference>
<keyword evidence="17" id="KW-1185">Reference proteome</keyword>
<keyword evidence="9" id="KW-1015">Disulfide bond</keyword>
<feature type="region of interest" description="Disordered" evidence="14">
    <location>
        <begin position="1656"/>
        <end position="1773"/>
    </location>
</feature>
<feature type="compositionally biased region" description="Polar residues" evidence="14">
    <location>
        <begin position="142"/>
        <end position="153"/>
    </location>
</feature>
<dbReference type="SUPFAM" id="SSF49265">
    <property type="entry name" value="Fibronectin type III"/>
    <property type="match status" value="6"/>
</dbReference>
<evidence type="ECO:0000256" key="8">
    <source>
        <dbReference type="ARBA" id="ARBA00023119"/>
    </source>
</evidence>
<dbReference type="InterPro" id="IPR036465">
    <property type="entry name" value="vWFA_dom_sf"/>
</dbReference>
<dbReference type="Proteomes" id="UP000694380">
    <property type="component" value="Unplaced"/>
</dbReference>
<evidence type="ECO:0000256" key="9">
    <source>
        <dbReference type="ARBA" id="ARBA00023157"/>
    </source>
</evidence>
<evidence type="ECO:0000256" key="7">
    <source>
        <dbReference type="ARBA" id="ARBA00022889"/>
    </source>
</evidence>
<feature type="signal peptide" evidence="15">
    <location>
        <begin position="1"/>
        <end position="29"/>
    </location>
</feature>
<dbReference type="FunFam" id="2.60.40.10:FF:000656">
    <property type="entry name" value="collagen alpha-1(XIV) chain isoform X2"/>
    <property type="match status" value="1"/>
</dbReference>
<dbReference type="Gene3D" id="2.60.40.10">
    <property type="entry name" value="Immunoglobulins"/>
    <property type="match status" value="8"/>
</dbReference>
<dbReference type="SMART" id="SM00060">
    <property type="entry name" value="FN3"/>
    <property type="match status" value="8"/>
</dbReference>
<evidence type="ECO:0000256" key="11">
    <source>
        <dbReference type="ARBA" id="ARBA00023278"/>
    </source>
</evidence>
<dbReference type="InterPro" id="IPR048287">
    <property type="entry name" value="TSPN-like_N"/>
</dbReference>
<dbReference type="SUPFAM" id="SSF49899">
    <property type="entry name" value="Concanavalin A-like lectins/glucanases"/>
    <property type="match status" value="1"/>
</dbReference>
<keyword evidence="11" id="KW-0379">Hydroxylation</keyword>
<evidence type="ECO:0000256" key="3">
    <source>
        <dbReference type="ARBA" id="ARBA00022525"/>
    </source>
</evidence>
<dbReference type="GO" id="GO:0005581">
    <property type="term" value="C:collagen trimer"/>
    <property type="evidence" value="ECO:0007669"/>
    <property type="project" value="UniProtKB-KW"/>
</dbReference>
<evidence type="ECO:0000256" key="5">
    <source>
        <dbReference type="ARBA" id="ARBA00022729"/>
    </source>
</evidence>
<evidence type="ECO:0000256" key="12">
    <source>
        <dbReference type="ARBA" id="ARBA00049648"/>
    </source>
</evidence>
<dbReference type="Pfam" id="PF01391">
    <property type="entry name" value="Collagen"/>
    <property type="match status" value="3"/>
</dbReference>
<dbReference type="PANTHER" id="PTHR24020">
    <property type="entry name" value="COLLAGEN ALPHA"/>
    <property type="match status" value="1"/>
</dbReference>
<dbReference type="PROSITE" id="PS50234">
    <property type="entry name" value="VWFA"/>
    <property type="match status" value="2"/>
</dbReference>
<evidence type="ECO:0000256" key="2">
    <source>
        <dbReference type="ARBA" id="ARBA00011233"/>
    </source>
</evidence>
<dbReference type="SMART" id="SM00327">
    <property type="entry name" value="VWA"/>
    <property type="match status" value="2"/>
</dbReference>
<dbReference type="CDD" id="cd01482">
    <property type="entry name" value="vWA_collagen_alphaI-XII-like"/>
    <property type="match status" value="2"/>
</dbReference>
<evidence type="ECO:0000256" key="15">
    <source>
        <dbReference type="SAM" id="SignalP"/>
    </source>
</evidence>
<dbReference type="FunFam" id="2.60.40.10:FF:000546">
    <property type="entry name" value="Collagen alpha-1(XIV) chain isoform X2"/>
    <property type="match status" value="1"/>
</dbReference>
<keyword evidence="10" id="KW-0325">Glycoprotein</keyword>
<dbReference type="GO" id="GO:0048873">
    <property type="term" value="P:homeostasis of number of cells within a tissue"/>
    <property type="evidence" value="ECO:0007669"/>
    <property type="project" value="Ensembl"/>
</dbReference>
<comment type="subcellular location">
    <subcellularLocation>
        <location evidence="1">Secreted</location>
        <location evidence="1">Extracellular space</location>
        <location evidence="1">Extracellular matrix</location>
    </subcellularLocation>
</comment>
<dbReference type="CDD" id="cd00063">
    <property type="entry name" value="FN3"/>
    <property type="match status" value="8"/>
</dbReference>
<evidence type="ECO:0000256" key="10">
    <source>
        <dbReference type="ARBA" id="ARBA00023180"/>
    </source>
</evidence>
<comment type="similarity">
    <text evidence="12">Belongs to the fibril-associated collagens with interrupted helices (FACIT) family.</text>
</comment>
<evidence type="ECO:0000256" key="14">
    <source>
        <dbReference type="SAM" id="MobiDB-lite"/>
    </source>
</evidence>
<dbReference type="InterPro" id="IPR050525">
    <property type="entry name" value="ECM_Assembly_Org"/>
</dbReference>
<dbReference type="SUPFAM" id="SSF53300">
    <property type="entry name" value="vWA-like"/>
    <property type="match status" value="2"/>
</dbReference>
<evidence type="ECO:0000256" key="13">
    <source>
        <dbReference type="ARBA" id="ARBA00067377"/>
    </source>
</evidence>
<keyword evidence="4" id="KW-0272">Extracellular matrix</keyword>
<dbReference type="InterPro" id="IPR013783">
    <property type="entry name" value="Ig-like_fold"/>
</dbReference>
<dbReference type="GO" id="GO:0005614">
    <property type="term" value="C:interstitial matrix"/>
    <property type="evidence" value="ECO:0007669"/>
    <property type="project" value="Ensembl"/>
</dbReference>
<dbReference type="FunFam" id="2.60.40.10:FF:000615">
    <property type="entry name" value="collagen alpha-1(XIV) chain isoform X2"/>
    <property type="match status" value="1"/>
</dbReference>
<feature type="chain" id="PRO_5043826220" description="Collagen alpha-1(XIV) chain" evidence="15">
    <location>
        <begin position="30"/>
        <end position="1887"/>
    </location>
</feature>
<dbReference type="Pfam" id="PF00092">
    <property type="entry name" value="VWA"/>
    <property type="match status" value="2"/>
</dbReference>
<organism evidence="16 17">
    <name type="scientific">Chrysemys picta bellii</name>
    <name type="common">Western painted turtle</name>
    <name type="synonym">Emys bellii</name>
    <dbReference type="NCBI Taxonomy" id="8478"/>
    <lineage>
        <taxon>Eukaryota</taxon>
        <taxon>Metazoa</taxon>
        <taxon>Chordata</taxon>
        <taxon>Craniata</taxon>
        <taxon>Vertebrata</taxon>
        <taxon>Euteleostomi</taxon>
        <taxon>Archelosauria</taxon>
        <taxon>Testudinata</taxon>
        <taxon>Testudines</taxon>
        <taxon>Cryptodira</taxon>
        <taxon>Durocryptodira</taxon>
        <taxon>Testudinoidea</taxon>
        <taxon>Emydidae</taxon>
        <taxon>Chrysemys</taxon>
    </lineage>
</organism>
<dbReference type="FunFam" id="2.60.40.10:FF:000234">
    <property type="entry name" value="Collagen, type XII, alpha 1"/>
    <property type="match status" value="2"/>
</dbReference>
<dbReference type="SMART" id="SM00210">
    <property type="entry name" value="TSPN"/>
    <property type="match status" value="1"/>
</dbReference>
<feature type="compositionally biased region" description="Low complexity" evidence="14">
    <location>
        <begin position="1584"/>
        <end position="1597"/>
    </location>
</feature>
<dbReference type="PRINTS" id="PR00453">
    <property type="entry name" value="VWFADOMAIN"/>
</dbReference>
<dbReference type="GO" id="GO:0030199">
    <property type="term" value="P:collagen fibril organization"/>
    <property type="evidence" value="ECO:0007669"/>
    <property type="project" value="Ensembl"/>
</dbReference>
<evidence type="ECO:0000256" key="6">
    <source>
        <dbReference type="ARBA" id="ARBA00022737"/>
    </source>
</evidence>
<dbReference type="InterPro" id="IPR002035">
    <property type="entry name" value="VWF_A"/>
</dbReference>
<keyword evidence="6" id="KW-0677">Repeat</keyword>
<comment type="subunit">
    <text evidence="2">Homotrimer.</text>
</comment>
<keyword evidence="5 15" id="KW-0732">Signal</keyword>
<keyword evidence="3" id="KW-0964">Secreted</keyword>
<feature type="compositionally biased region" description="Basic and acidic residues" evidence="14">
    <location>
        <begin position="117"/>
        <end position="129"/>
    </location>
</feature>
<dbReference type="FunFam" id="3.40.50.410:FF:000001">
    <property type="entry name" value="Collagen, type XII, alpha 1"/>
    <property type="match status" value="2"/>
</dbReference>
<dbReference type="PROSITE" id="PS50853">
    <property type="entry name" value="FN3"/>
    <property type="match status" value="7"/>
</dbReference>
<sequence length="1887" mass="203766">MKVCRYKIQSWFLLAFLAVTVHLISHVQGQVAPPTRLRYNLITHDSVQISWKAPKGKFTGFKLLVTPSSGGKTNQLTLQNSATKAIIQGLIPDQSYEVQIITYNKDQESKPAQGQFRIKDLERKKETSSKSKVKGTEGTGGSKPSPSTEESQFTCKTPAIADIVILIDGSWSIGRFNFRLVRLFLENLVGAFNVASEKTRIGLAQYSGDPRIEWHLNAFSTKDAVLDAVRNLPYKGGNTLTGLALTFILENSFKPEAGARPNVSKIGILITDGKSQDDVIPPAKNLRDAGVELFAIGVKNADINELKEIASEPDSTHVYNVADFNFMHTIVEGLTRTVCSRVEEQEKEIKGTFVATLGAPTDLVTSEVTARGFHVSWTHAPGKVEKYRVVYYPTRGGQPEEVVVDGSVSTAVLKNLMSLTEYQIAVFAIYISAASEGLRGTETTLALPTASNLQLYNVSQSSMKAKWNGVAGASGYMILYAPLTEGQASDEKEMKIGEALTDIELDGLLPNTEYTVTVYAMFGEEASDPLTGQETTLPLSPPRNLRFSDIGHSTSRITWEPVSEKVNGYRIMYVKTDGTETNEVEVDRISTYTLKRLTSLTEYTVAIFSLYDEGQSEPLTGSFTTKKVPAPQYLEIDEASTDSFRVNWKPISSDIARYRLAWTPLNGGASEEVVLDGDKDTHVVEGLLSDTEYEVSLLAVYSDESESDVVAVLGTTLARTTTVSTSLATSTTATSRPTTAVFRTGIRNLVIDDETTSSLRVTWDISDYNVHQFRVTYLTSKGDRAEEVVMVPGRQNSLLLQPLLSDTIYKVTVTPIYSDGEGVRVSAPGKTLPLSAPRNLRVSDEWYNRLRISWDAPPSPTMGYRIVYKPINIPGPALETFVGDDINTILILNLFSGTEYSVKVFASYSTGFSDALAGTAKTLYLGVTNLDAYQVRMTSVCAQWQLHSHATAYRIVTESLVDGKKKEVTLGGGTPRHCFFELMPGTEYKISVYAQLQEIEGPGVSIMETTLPFPTQPPTSPSTTAPPPTIPPAKEVCKAAKADLVFLVDGSWSIGDDNFNKIIGFLYSTVGALDRIGPDGTQVAIAQFSDDPRTEFKLNVYKTKETLLEAIQQIAYKGGNTKTGKAIKHAQEALFTTASGIRRGIPKVLVVITDGRSQDDVNKVSREMQLDGFSIFAIGVADADYSELVNIGSKPSERHVFFVDDFDAFKNIEDELITFVCETASATCPLVYKDGNSLAGFKMMEMFGLVEKEFSTVEGVSMEPGTFNAYPCYRLHKDALVSQPTKYLHPEGLPSDYTITFLFRILPDTPQEPFALWEILNEKYEPLVGVILDNDGKTLIFFNYDYKGDFQTVTFEGLEIKKIFYGSFHKLHVVISKTTAKIIIDCKQVSEKTINAAGNITSDGIEVLGRMVRSRGQRDNSAPFQLQMFDIVCTTSWANRDKCCELPALRDEESCPSLPHSCSCSEFSKGPLGPPGPPGGPGVRGPKGHRGDQGPKGLDGPRGEAGAPGPQGHPGPQGPSGLSIQGLPGTPGEKGEKGDRGLPGQQGVPGASGSPGRDGTQGQRGLPGKDGPTGPQGPPGPVGIPGAPGVPGVMGNTGPQGGVGPPGAPGAKGERGERGDIQSQAMVRAVAHQVCEQLIQGHMARYNSILNQIPSQSVSERTIPGPPGEPGRPGSPGLQGEQGAPGRPGFPGNPGQPGRPGERGLPGEKGERGNPGVGTQGPRGPPGPAGPSGESRTGSPGPPGSPGQRGPPGHTGVPGPQGPSGQPGYCDPSSCAGYDVGGGYGDTTDQDIPVVQLPHNSYQIYDPEELYDGEQQHYIVHGSYPQPAQYPQSSYPEPHLAQPEFTPVQEEMDAIEMRSPGISRFRRQISKRSVNAPIRKRAIEKNT</sequence>
<reference evidence="16" key="1">
    <citation type="submission" date="2025-08" db="UniProtKB">
        <authorList>
            <consortium name="Ensembl"/>
        </authorList>
    </citation>
    <scope>IDENTIFICATION</scope>
</reference>
<evidence type="ECO:0000313" key="17">
    <source>
        <dbReference type="Proteomes" id="UP000694380"/>
    </source>
</evidence>
<dbReference type="InterPro" id="IPR003961">
    <property type="entry name" value="FN3_dom"/>
</dbReference>
<reference evidence="16" key="2">
    <citation type="submission" date="2025-09" db="UniProtKB">
        <authorList>
            <consortium name="Ensembl"/>
        </authorList>
    </citation>
    <scope>IDENTIFICATION</scope>
</reference>
<dbReference type="Ensembl" id="ENSCPBT00000025052.1">
    <property type="protein sequence ID" value="ENSCPBP00000021296.1"/>
    <property type="gene ID" value="ENSCPBG00000015298.1"/>
</dbReference>
<dbReference type="GO" id="GO:0007155">
    <property type="term" value="P:cell adhesion"/>
    <property type="evidence" value="ECO:0007669"/>
    <property type="project" value="UniProtKB-KW"/>
</dbReference>
<name>A0A8C3HP40_CHRPI</name>